<comment type="caution">
    <text evidence="1">The sequence shown here is derived from an EMBL/GenBank/DDBJ whole genome shotgun (WGS) entry which is preliminary data.</text>
</comment>
<evidence type="ECO:0000313" key="1">
    <source>
        <dbReference type="EMBL" id="KAJ1373154.1"/>
    </source>
</evidence>
<proteinExistence type="predicted"/>
<sequence length="80" mass="9321">MLDDAIFRVSNARQNGLARGIYHGICNFAKAEEDVERRADFKLYHEMKTNSQLDDLEPDLVLTLFYKTRSTFLDQRPTPL</sequence>
<reference evidence="1" key="1">
    <citation type="submission" date="2021-06" db="EMBL/GenBank/DDBJ databases">
        <title>Parelaphostrongylus tenuis whole genome reference sequence.</title>
        <authorList>
            <person name="Garwood T.J."/>
            <person name="Larsen P.A."/>
            <person name="Fountain-Jones N.M."/>
            <person name="Garbe J.R."/>
            <person name="Macchietto M.G."/>
            <person name="Kania S.A."/>
            <person name="Gerhold R.W."/>
            <person name="Richards J.E."/>
            <person name="Wolf T.M."/>
        </authorList>
    </citation>
    <scope>NUCLEOTIDE SEQUENCE</scope>
    <source>
        <strain evidence="1">MNPRO001-30</strain>
        <tissue evidence="1">Meninges</tissue>
    </source>
</reference>
<organism evidence="1 2">
    <name type="scientific">Parelaphostrongylus tenuis</name>
    <name type="common">Meningeal worm</name>
    <dbReference type="NCBI Taxonomy" id="148309"/>
    <lineage>
        <taxon>Eukaryota</taxon>
        <taxon>Metazoa</taxon>
        <taxon>Ecdysozoa</taxon>
        <taxon>Nematoda</taxon>
        <taxon>Chromadorea</taxon>
        <taxon>Rhabditida</taxon>
        <taxon>Rhabditina</taxon>
        <taxon>Rhabditomorpha</taxon>
        <taxon>Strongyloidea</taxon>
        <taxon>Metastrongylidae</taxon>
        <taxon>Parelaphostrongylus</taxon>
    </lineage>
</organism>
<dbReference type="EMBL" id="JAHQIW010007234">
    <property type="protein sequence ID" value="KAJ1373154.1"/>
    <property type="molecule type" value="Genomic_DNA"/>
</dbReference>
<dbReference type="Proteomes" id="UP001196413">
    <property type="component" value="Unassembled WGS sequence"/>
</dbReference>
<dbReference type="AlphaFoldDB" id="A0AAD5REI9"/>
<gene>
    <name evidence="1" type="ORF">KIN20_035496</name>
</gene>
<evidence type="ECO:0000313" key="2">
    <source>
        <dbReference type="Proteomes" id="UP001196413"/>
    </source>
</evidence>
<accession>A0AAD5REI9</accession>
<name>A0AAD5REI9_PARTN</name>
<protein>
    <submittedName>
        <fullName evidence="1">Uncharacterized protein</fullName>
    </submittedName>
</protein>
<keyword evidence="2" id="KW-1185">Reference proteome</keyword>